<comment type="caution">
    <text evidence="1">The sequence shown here is derived from an EMBL/GenBank/DDBJ whole genome shotgun (WGS) entry which is preliminary data.</text>
</comment>
<organism evidence="1 2">
    <name type="scientific">Paenibacillus pini JCM 16418</name>
    <dbReference type="NCBI Taxonomy" id="1236976"/>
    <lineage>
        <taxon>Bacteria</taxon>
        <taxon>Bacillati</taxon>
        <taxon>Bacillota</taxon>
        <taxon>Bacilli</taxon>
        <taxon>Bacillales</taxon>
        <taxon>Paenibacillaceae</taxon>
        <taxon>Paenibacillus</taxon>
    </lineage>
</organism>
<reference evidence="1 2" key="1">
    <citation type="journal article" date="2014" name="Genome Announc.">
        <title>Draft Genome Sequence of Paenibacillus pini JCM 16418T, Isolated from the Rhizosphere of Pine Tree.</title>
        <authorList>
            <person name="Yuki M."/>
            <person name="Oshima K."/>
            <person name="Suda W."/>
            <person name="Oshida Y."/>
            <person name="Kitamura K."/>
            <person name="Iida Y."/>
            <person name="Hattori M."/>
            <person name="Ohkuma M."/>
        </authorList>
    </citation>
    <scope>NUCLEOTIDE SEQUENCE [LARGE SCALE GENOMIC DNA]</scope>
    <source>
        <strain evidence="1 2">JCM 16418</strain>
    </source>
</reference>
<evidence type="ECO:0000313" key="1">
    <source>
        <dbReference type="EMBL" id="GAF07835.1"/>
    </source>
</evidence>
<dbReference type="Proteomes" id="UP000019364">
    <property type="component" value="Unassembled WGS sequence"/>
</dbReference>
<sequence>MRTLSLPFVMTTATENEQTYDNDEHGSKFIFSHHSLLYYRFILVVNLIKSSIRHGLM</sequence>
<keyword evidence="2" id="KW-1185">Reference proteome</keyword>
<dbReference type="AlphaFoldDB" id="W7Y9X3"/>
<dbReference type="STRING" id="1236976.JCM16418_1866"/>
<dbReference type="EMBL" id="BAVZ01000004">
    <property type="protein sequence ID" value="GAF07835.1"/>
    <property type="molecule type" value="Genomic_DNA"/>
</dbReference>
<evidence type="ECO:0000313" key="2">
    <source>
        <dbReference type="Proteomes" id="UP000019364"/>
    </source>
</evidence>
<name>W7Y9X3_9BACL</name>
<proteinExistence type="predicted"/>
<protein>
    <submittedName>
        <fullName evidence="1">Uncharacterized protein</fullName>
    </submittedName>
</protein>
<gene>
    <name evidence="1" type="ORF">JCM16418_1866</name>
</gene>
<accession>W7Y9X3</accession>